<accession>F4KPA0</accession>
<evidence type="ECO:0000313" key="1">
    <source>
        <dbReference type="EMBL" id="AEE48894.1"/>
    </source>
</evidence>
<gene>
    <name evidence="1" type="ordered locus">Halhy_0995</name>
</gene>
<dbReference type="STRING" id="760192.Halhy_0995"/>
<reference key="2">
    <citation type="submission" date="2011-04" db="EMBL/GenBank/DDBJ databases">
        <title>Complete sequence of chromosome of Haliscomenobacter hydrossis DSM 1100.</title>
        <authorList>
            <consortium name="US DOE Joint Genome Institute (JGI-PGF)"/>
            <person name="Lucas S."/>
            <person name="Han J."/>
            <person name="Lapidus A."/>
            <person name="Bruce D."/>
            <person name="Goodwin L."/>
            <person name="Pitluck S."/>
            <person name="Peters L."/>
            <person name="Kyrpides N."/>
            <person name="Mavromatis K."/>
            <person name="Ivanova N."/>
            <person name="Ovchinnikova G."/>
            <person name="Pagani I."/>
            <person name="Daligault H."/>
            <person name="Detter J.C."/>
            <person name="Han C."/>
            <person name="Land M."/>
            <person name="Hauser L."/>
            <person name="Markowitz V."/>
            <person name="Cheng J.-F."/>
            <person name="Hugenholtz P."/>
            <person name="Woyke T."/>
            <person name="Wu D."/>
            <person name="Verbarg S."/>
            <person name="Frueling A."/>
            <person name="Brambilla E."/>
            <person name="Klenk H.-P."/>
            <person name="Eisen J.A."/>
        </authorList>
    </citation>
    <scope>NUCLEOTIDE SEQUENCE</scope>
    <source>
        <strain>DSM 1100</strain>
    </source>
</reference>
<evidence type="ECO:0000313" key="2">
    <source>
        <dbReference type="Proteomes" id="UP000008461"/>
    </source>
</evidence>
<dbReference type="AlphaFoldDB" id="F4KPA0"/>
<name>F4KPA0_HALH1</name>
<dbReference type="KEGG" id="hhy:Halhy_0995"/>
<protein>
    <submittedName>
        <fullName evidence="1">Uncharacterized protein</fullName>
    </submittedName>
</protein>
<dbReference type="EMBL" id="CP002691">
    <property type="protein sequence ID" value="AEE48894.1"/>
    <property type="molecule type" value="Genomic_DNA"/>
</dbReference>
<dbReference type="OrthoDB" id="9949914at2"/>
<dbReference type="RefSeq" id="WP_013763451.1">
    <property type="nucleotide sequence ID" value="NC_015510.1"/>
</dbReference>
<dbReference type="Proteomes" id="UP000008461">
    <property type="component" value="Chromosome"/>
</dbReference>
<keyword evidence="2" id="KW-1185">Reference proteome</keyword>
<proteinExistence type="predicted"/>
<sequence length="166" mass="18039">MAKIFKTSGGQKTESDYTAIQGSIDSYWSDPRQEKTFPITLWKLKQLINAYPSSEVALKVTDISSPALVDAQWVAYDESLENVLLMPTVQPATNYYVLSESSFEDLRKGGSGIKENEMLIIGRIGKQVVENTTSYYAFICIGSLVVKGPIGGGGQGASTGYKIPSP</sequence>
<dbReference type="HOGENOM" id="CLU_1600402_0_0_10"/>
<organism evidence="1 2">
    <name type="scientific">Haliscomenobacter hydrossis (strain ATCC 27775 / DSM 1100 / LMG 10767 / O)</name>
    <dbReference type="NCBI Taxonomy" id="760192"/>
    <lineage>
        <taxon>Bacteria</taxon>
        <taxon>Pseudomonadati</taxon>
        <taxon>Bacteroidota</taxon>
        <taxon>Saprospiria</taxon>
        <taxon>Saprospirales</taxon>
        <taxon>Haliscomenobacteraceae</taxon>
        <taxon>Haliscomenobacter</taxon>
    </lineage>
</organism>
<reference evidence="1 2" key="1">
    <citation type="journal article" date="2011" name="Stand. Genomic Sci.">
        <title>Complete genome sequence of Haliscomenobacter hydrossis type strain (O).</title>
        <authorList>
            <consortium name="US DOE Joint Genome Institute (JGI-PGF)"/>
            <person name="Daligault H."/>
            <person name="Lapidus A."/>
            <person name="Zeytun A."/>
            <person name="Nolan M."/>
            <person name="Lucas S."/>
            <person name="Del Rio T.G."/>
            <person name="Tice H."/>
            <person name="Cheng J.F."/>
            <person name="Tapia R."/>
            <person name="Han C."/>
            <person name="Goodwin L."/>
            <person name="Pitluck S."/>
            <person name="Liolios K."/>
            <person name="Pagani I."/>
            <person name="Ivanova N."/>
            <person name="Huntemann M."/>
            <person name="Mavromatis K."/>
            <person name="Mikhailova N."/>
            <person name="Pati A."/>
            <person name="Chen A."/>
            <person name="Palaniappan K."/>
            <person name="Land M."/>
            <person name="Hauser L."/>
            <person name="Brambilla E.M."/>
            <person name="Rohde M."/>
            <person name="Verbarg S."/>
            <person name="Goker M."/>
            <person name="Bristow J."/>
            <person name="Eisen J.A."/>
            <person name="Markowitz V."/>
            <person name="Hugenholtz P."/>
            <person name="Kyrpides N.C."/>
            <person name="Klenk H.P."/>
            <person name="Woyke T."/>
        </authorList>
    </citation>
    <scope>NUCLEOTIDE SEQUENCE [LARGE SCALE GENOMIC DNA]</scope>
    <source>
        <strain evidence="2">ATCC 27775 / DSM 1100 / LMG 10767 / O</strain>
    </source>
</reference>